<accession>A0A0L6UAM5</accession>
<feature type="transmembrane region" description="Helical" evidence="1">
    <location>
        <begin position="273"/>
        <end position="293"/>
    </location>
</feature>
<keyword evidence="1" id="KW-0472">Membrane</keyword>
<keyword evidence="1" id="KW-0812">Transmembrane</keyword>
<feature type="transmembrane region" description="Helical" evidence="1">
    <location>
        <begin position="681"/>
        <end position="698"/>
    </location>
</feature>
<protein>
    <submittedName>
        <fullName evidence="2">Uncharacterized protein</fullName>
    </submittedName>
</protein>
<sequence length="730" mass="82484">MLRCEKDILFNILVYLITKVGSLIDGPQVSLHLDSGIYTCTCLQTWSTIAFKPSFFTPLKSLDHEPNFHLQKSTYTCSFALLHVNCNPVFIAAAFNRTLIIEYTLLLASSHSYLGLLWENLNIEIGGFYLCVSMKNEMKLFIVLFNAENNLWCQFSLGKAIKLFPIFFFEGNLQFSGRFHFSLIFFTRLLGRHCFWPCFDGADIHTDETDDAFNSVDLTQSFDGILEEFKSSLRLNLDRLILNNSKLSPNFLNFYLIIFFLILYTYIMSFKNISTILLIILACTYMNMLVYNLSYYSFLFFYIFCISGETQSGGSSLIKSIPCGKYSGIGGDNMSVKQLCCKRNVLVAYMWRTCMVTGQPAQHDIIHSQHLVVPTSNSPSVVCLTSKNSSQFSIKEALLSAHFLISESHQISHSSLTLVLGGGGRKHLNASAMETSLVGTPVKIVTLAESLLPYLSDILSRIIQALHHYTLIVAVVSHEKVQKITFLMTDLGFCLIAVMPCGINGSGPAVIYWRNSCQSGNPPPRSRSGRVPFHPIWNSLAYLSPQFPSEVSKYSNLELKDTCPEQKIKQKAGIEAVLKNSGQDMKNDQATHRILFGCSSWMDVIFNPSFRLGKGSYEFEQPTICVVLSGDSKLAVGGSCQLILILYFLKIIYLVVLGLNIGIVTGTLFSLKRYCAWGEDIIRFPTSFFFFFLLRLLANAKKKKKATMRFCFMRRYFIFTSEQIKFPIDF</sequence>
<gene>
    <name evidence="2" type="ORF">VP01_7g6</name>
</gene>
<dbReference type="EMBL" id="LAVV01013495">
    <property type="protein sequence ID" value="KNZ45566.1"/>
    <property type="molecule type" value="Genomic_DNA"/>
</dbReference>
<comment type="caution">
    <text evidence="2">The sequence shown here is derived from an EMBL/GenBank/DDBJ whole genome shotgun (WGS) entry which is preliminary data.</text>
</comment>
<evidence type="ECO:0000313" key="3">
    <source>
        <dbReference type="Proteomes" id="UP000037035"/>
    </source>
</evidence>
<organism evidence="2 3">
    <name type="scientific">Puccinia sorghi</name>
    <dbReference type="NCBI Taxonomy" id="27349"/>
    <lineage>
        <taxon>Eukaryota</taxon>
        <taxon>Fungi</taxon>
        <taxon>Dikarya</taxon>
        <taxon>Basidiomycota</taxon>
        <taxon>Pucciniomycotina</taxon>
        <taxon>Pucciniomycetes</taxon>
        <taxon>Pucciniales</taxon>
        <taxon>Pucciniaceae</taxon>
        <taxon>Puccinia</taxon>
    </lineage>
</organism>
<reference evidence="2 3" key="1">
    <citation type="submission" date="2015-08" db="EMBL/GenBank/DDBJ databases">
        <title>Next Generation Sequencing and Analysis of the Genome of Puccinia sorghi L Schw, the Causal Agent of Maize Common Rust.</title>
        <authorList>
            <person name="Rochi L."/>
            <person name="Burguener G."/>
            <person name="Darino M."/>
            <person name="Turjanski A."/>
            <person name="Kreff E."/>
            <person name="Dieguez M.J."/>
            <person name="Sacco F."/>
        </authorList>
    </citation>
    <scope>NUCLEOTIDE SEQUENCE [LARGE SCALE GENOMIC DNA]</scope>
    <source>
        <strain evidence="2 3">RO10H11247</strain>
    </source>
</reference>
<keyword evidence="3" id="KW-1185">Reference proteome</keyword>
<dbReference type="Proteomes" id="UP000037035">
    <property type="component" value="Unassembled WGS sequence"/>
</dbReference>
<evidence type="ECO:0000313" key="2">
    <source>
        <dbReference type="EMBL" id="KNZ45566.1"/>
    </source>
</evidence>
<keyword evidence="1" id="KW-1133">Transmembrane helix</keyword>
<dbReference type="VEuPathDB" id="FungiDB:VP01_7g6"/>
<name>A0A0L6UAM5_9BASI</name>
<feature type="transmembrane region" description="Helical" evidence="1">
    <location>
        <begin position="247"/>
        <end position="267"/>
    </location>
</feature>
<evidence type="ECO:0000256" key="1">
    <source>
        <dbReference type="SAM" id="Phobius"/>
    </source>
</evidence>
<dbReference type="AlphaFoldDB" id="A0A0L6UAM5"/>
<feature type="transmembrane region" description="Helical" evidence="1">
    <location>
        <begin position="642"/>
        <end position="669"/>
    </location>
</feature>
<proteinExistence type="predicted"/>